<dbReference type="GO" id="GO:0042273">
    <property type="term" value="P:ribosomal large subunit biogenesis"/>
    <property type="evidence" value="ECO:0007669"/>
    <property type="project" value="TreeGrafter"/>
</dbReference>
<evidence type="ECO:0000256" key="1">
    <source>
        <dbReference type="SAM" id="MobiDB-lite"/>
    </source>
</evidence>
<dbReference type="VEuPathDB" id="FungiDB:BON22_1715"/>
<dbReference type="SMART" id="SM00355">
    <property type="entry name" value="ZnF_C2H2"/>
    <property type="match status" value="3"/>
</dbReference>
<feature type="region of interest" description="Disordered" evidence="1">
    <location>
        <begin position="122"/>
        <end position="164"/>
    </location>
</feature>
<dbReference type="InterPro" id="IPR036236">
    <property type="entry name" value="Znf_C2H2_sf"/>
</dbReference>
<dbReference type="PANTHER" id="PTHR13182:SF21">
    <property type="entry name" value="CYTOPLASMIC 60S SUBUNIT BIOGENESIS FACTOR REI1"/>
    <property type="match status" value="1"/>
</dbReference>
<dbReference type="EMBL" id="LK052900">
    <property type="protein sequence ID" value="CDR44718.1"/>
    <property type="molecule type" value="Genomic_DNA"/>
</dbReference>
<dbReference type="SUPFAM" id="SSF57667">
    <property type="entry name" value="beta-beta-alpha zinc fingers"/>
    <property type="match status" value="2"/>
</dbReference>
<dbReference type="OrthoDB" id="19329at2759"/>
<dbReference type="InterPro" id="IPR013087">
    <property type="entry name" value="Znf_C2H2_type"/>
</dbReference>
<reference evidence="3" key="1">
    <citation type="journal article" date="2014" name="Genome Announc.">
        <title>Genome sequence of the yeast Cyberlindnera fabianii (Hansenula fabianii).</title>
        <authorList>
            <person name="Freel K.C."/>
            <person name="Sarilar V."/>
            <person name="Neuveglise C."/>
            <person name="Devillers H."/>
            <person name="Friedrich A."/>
            <person name="Schacherer J."/>
        </authorList>
    </citation>
    <scope>NUCLEOTIDE SEQUENCE</scope>
    <source>
        <strain evidence="3">YJS4271</strain>
    </source>
</reference>
<name>A0A061B5F5_CYBFA</name>
<feature type="compositionally biased region" description="Low complexity" evidence="1">
    <location>
        <begin position="143"/>
        <end position="152"/>
    </location>
</feature>
<organism evidence="3">
    <name type="scientific">Cyberlindnera fabianii</name>
    <name type="common">Yeast</name>
    <name type="synonym">Hansenula fabianii</name>
    <dbReference type="NCBI Taxonomy" id="36022"/>
    <lineage>
        <taxon>Eukaryota</taxon>
        <taxon>Fungi</taxon>
        <taxon>Dikarya</taxon>
        <taxon>Ascomycota</taxon>
        <taxon>Saccharomycotina</taxon>
        <taxon>Saccharomycetes</taxon>
        <taxon>Phaffomycetales</taxon>
        <taxon>Phaffomycetaceae</taxon>
        <taxon>Cyberlindnera</taxon>
    </lineage>
</organism>
<feature type="region of interest" description="Disordered" evidence="1">
    <location>
        <begin position="289"/>
        <end position="310"/>
    </location>
</feature>
<sequence length="413" mass="48226">MLYTCNTCSLQFPLPEDQRTHMKSEWHRYNLKRRVAGLPAIEETLFNEKVQKMSNVDEEEAEEAPSKQKQLTKKEQRRKEKEALLEKKKQILEIAKQKMMTSMQNGELTSDKDTTEISEGVQNLKVEDEKVDTEEAQEPNANETSTEQQTTEETTEQSKELTEEEEIEKLVQEKLKNQVVIPPEVCLFCNKKFPYFDACCTHMLKNHGFYIPEPKYLTDKEGLVKYMAEKIGVGNVCIVCNYEFRSLEAVRAHMLSKKHSRIPYESENEKLEISEFYDFTSTYADLDGEENEEDWEDEGSIVGSDEEEEDEVLPQQVSYTDGVELHLPTGIKVGHRALARYYRQNLKPETVLTEGQGTIIAAESRHLATVYDRKELMEKKRVWKNEKHHQDRDDRRAAKFVNNQPHYRDQLLQ</sequence>
<dbReference type="InterPro" id="IPR040025">
    <property type="entry name" value="Znf622/Rei1/Reh1"/>
</dbReference>
<dbReference type="Pfam" id="PF12756">
    <property type="entry name" value="zf-C2H2_2"/>
    <property type="match status" value="1"/>
</dbReference>
<gene>
    <name evidence="3" type="ORF">CYFA0S_15e01904g</name>
</gene>
<feature type="domain" description="C2H2-type" evidence="2">
    <location>
        <begin position="5"/>
        <end position="27"/>
    </location>
</feature>
<protein>
    <submittedName>
        <fullName evidence="3">CYFA0S15e01904g1_1</fullName>
    </submittedName>
</protein>
<feature type="compositionally biased region" description="Basic and acidic residues" evidence="1">
    <location>
        <begin position="72"/>
        <end position="84"/>
    </location>
</feature>
<dbReference type="PhylomeDB" id="A0A061B5F5"/>
<proteinExistence type="predicted"/>
<accession>A0A061B5F5</accession>
<dbReference type="PROSITE" id="PS00028">
    <property type="entry name" value="ZINC_FINGER_C2H2_1"/>
    <property type="match status" value="1"/>
</dbReference>
<feature type="region of interest" description="Disordered" evidence="1">
    <location>
        <begin position="54"/>
        <end position="84"/>
    </location>
</feature>
<dbReference type="InterPro" id="IPR041661">
    <property type="entry name" value="ZN622/Rei1/Reh1_Znf-C2H2"/>
</dbReference>
<evidence type="ECO:0000259" key="2">
    <source>
        <dbReference type="PROSITE" id="PS00028"/>
    </source>
</evidence>
<evidence type="ECO:0000313" key="3">
    <source>
        <dbReference type="EMBL" id="CDR44718.1"/>
    </source>
</evidence>
<dbReference type="GO" id="GO:0030687">
    <property type="term" value="C:preribosome, large subunit precursor"/>
    <property type="evidence" value="ECO:0007669"/>
    <property type="project" value="TreeGrafter"/>
</dbReference>
<dbReference type="AlphaFoldDB" id="A0A061B5F5"/>
<dbReference type="PANTHER" id="PTHR13182">
    <property type="entry name" value="ZINC FINGER PROTEIN 622"/>
    <property type="match status" value="1"/>
</dbReference>